<evidence type="ECO:0000256" key="7">
    <source>
        <dbReference type="ARBA" id="ARBA00022475"/>
    </source>
</evidence>
<evidence type="ECO:0000256" key="2">
    <source>
        <dbReference type="ARBA" id="ARBA00004752"/>
    </source>
</evidence>
<dbReference type="EMBL" id="JAQQXR010000007">
    <property type="protein sequence ID" value="MDC8759563.1"/>
    <property type="molecule type" value="Genomic_DNA"/>
</dbReference>
<keyword evidence="9" id="KW-0121">Carboxypeptidase</keyword>
<evidence type="ECO:0000256" key="5">
    <source>
        <dbReference type="ARBA" id="ARBA00012448"/>
    </source>
</evidence>
<keyword evidence="14" id="KW-0378">Hydrolase</keyword>
<dbReference type="InterPro" id="IPR001264">
    <property type="entry name" value="Glyco_trans_51"/>
</dbReference>
<dbReference type="Proteomes" id="UP001221208">
    <property type="component" value="Unassembled WGS sequence"/>
</dbReference>
<evidence type="ECO:0000256" key="19">
    <source>
        <dbReference type="ARBA" id="ARBA00023136"/>
    </source>
</evidence>
<dbReference type="SUPFAM" id="SSF56601">
    <property type="entry name" value="beta-lactamase/transpeptidase-like"/>
    <property type="match status" value="1"/>
</dbReference>
<keyword evidence="16" id="KW-0735">Signal-anchor</keyword>
<dbReference type="InterPro" id="IPR012338">
    <property type="entry name" value="Beta-lactam/transpept-like"/>
</dbReference>
<comment type="similarity">
    <text evidence="3">In the C-terminal section; belongs to the transpeptidase family.</text>
</comment>
<keyword evidence="8" id="KW-0997">Cell inner membrane</keyword>
<comment type="catalytic activity">
    <reaction evidence="25">
        <text>[GlcNAc-(1-&gt;4)-Mur2Ac(oyl-L-Ala-gamma-D-Glu-L-Lys-D-Ala-D-Ala)](n)-di-trans,octa-cis-undecaprenyl diphosphate + beta-D-GlcNAc-(1-&gt;4)-Mur2Ac(oyl-L-Ala-gamma-D-Glu-L-Lys-D-Ala-D-Ala)-di-trans,octa-cis-undecaprenyl diphosphate = [GlcNAc-(1-&gt;4)-Mur2Ac(oyl-L-Ala-gamma-D-Glu-L-Lys-D-Ala-D-Ala)](n+1)-di-trans,octa-cis-undecaprenyl diphosphate + di-trans,octa-cis-undecaprenyl diphosphate + H(+)</text>
        <dbReference type="Rhea" id="RHEA:23708"/>
        <dbReference type="Rhea" id="RHEA-COMP:9602"/>
        <dbReference type="Rhea" id="RHEA-COMP:9603"/>
        <dbReference type="ChEBI" id="CHEBI:15378"/>
        <dbReference type="ChEBI" id="CHEBI:58405"/>
        <dbReference type="ChEBI" id="CHEBI:60033"/>
        <dbReference type="ChEBI" id="CHEBI:78435"/>
        <dbReference type="EC" id="2.4.99.28"/>
    </reaction>
</comment>
<name>A0ABT5K3K0_9BURK</name>
<feature type="domain" description="Penicillin-binding protein OB-like" evidence="28">
    <location>
        <begin position="328"/>
        <end position="429"/>
    </location>
</feature>
<comment type="caution">
    <text evidence="29">The sequence shown here is derived from an EMBL/GenBank/DDBJ whole genome shotgun (WGS) entry which is preliminary data.</text>
</comment>
<evidence type="ECO:0000256" key="10">
    <source>
        <dbReference type="ARBA" id="ARBA00022670"/>
    </source>
</evidence>
<evidence type="ECO:0000256" key="16">
    <source>
        <dbReference type="ARBA" id="ARBA00022968"/>
    </source>
</evidence>
<evidence type="ECO:0000256" key="12">
    <source>
        <dbReference type="ARBA" id="ARBA00022679"/>
    </source>
</evidence>
<keyword evidence="18" id="KW-1133">Transmembrane helix</keyword>
<evidence type="ECO:0000259" key="28">
    <source>
        <dbReference type="Pfam" id="PF17092"/>
    </source>
</evidence>
<reference evidence="29 30" key="1">
    <citation type="submission" date="2022-10" db="EMBL/GenBank/DDBJ databases">
        <title>Janthinobacterium sp. hw3 Genome sequencing.</title>
        <authorList>
            <person name="Park S."/>
        </authorList>
    </citation>
    <scope>NUCLEOTIDE SEQUENCE [LARGE SCALE GENOMIC DNA]</scope>
    <source>
        <strain evidence="30">hw3</strain>
    </source>
</reference>
<evidence type="ECO:0000256" key="25">
    <source>
        <dbReference type="ARBA" id="ARBA00049902"/>
    </source>
</evidence>
<evidence type="ECO:0000256" key="11">
    <source>
        <dbReference type="ARBA" id="ARBA00022676"/>
    </source>
</evidence>
<gene>
    <name evidence="29" type="ORF">OIK44_18425</name>
</gene>
<comment type="subcellular location">
    <subcellularLocation>
        <location evidence="1">Cell inner membrane</location>
        <topology evidence="1">Single-pass type II membrane protein</topology>
    </subcellularLocation>
</comment>
<evidence type="ECO:0000259" key="26">
    <source>
        <dbReference type="Pfam" id="PF00905"/>
    </source>
</evidence>
<dbReference type="InterPro" id="IPR031376">
    <property type="entry name" value="PCB_OB"/>
</dbReference>
<evidence type="ECO:0000259" key="27">
    <source>
        <dbReference type="Pfam" id="PF00912"/>
    </source>
</evidence>
<dbReference type="RefSeq" id="WP_273672795.1">
    <property type="nucleotide sequence ID" value="NZ_JAQQXR010000007.1"/>
</dbReference>
<evidence type="ECO:0000256" key="22">
    <source>
        <dbReference type="ARBA" id="ARBA00023316"/>
    </source>
</evidence>
<evidence type="ECO:0000313" key="30">
    <source>
        <dbReference type="Proteomes" id="UP001221208"/>
    </source>
</evidence>
<comment type="catalytic activity">
    <reaction evidence="23">
        <text>Preferential cleavage: (Ac)2-L-Lys-D-Ala-|-D-Ala. Also transpeptidation of peptidyl-alanyl moieties that are N-acyl substituents of D-alanine.</text>
        <dbReference type="EC" id="3.4.16.4"/>
    </reaction>
</comment>
<dbReference type="PANTHER" id="PTHR32282">
    <property type="entry name" value="BINDING PROTEIN TRANSPEPTIDASE, PUTATIVE-RELATED"/>
    <property type="match status" value="1"/>
</dbReference>
<dbReference type="PANTHER" id="PTHR32282:SF27">
    <property type="entry name" value="PENICILLIN-BINDING PROTEIN 1A"/>
    <property type="match status" value="1"/>
</dbReference>
<comment type="similarity">
    <text evidence="4">In the N-terminal section; belongs to the glycosyltransferase 51 family.</text>
</comment>
<evidence type="ECO:0000256" key="15">
    <source>
        <dbReference type="ARBA" id="ARBA00022960"/>
    </source>
</evidence>
<dbReference type="Pfam" id="PF00912">
    <property type="entry name" value="Transgly"/>
    <property type="match status" value="1"/>
</dbReference>
<dbReference type="Gene3D" id="3.40.710.10">
    <property type="entry name" value="DD-peptidase/beta-lactamase superfamily"/>
    <property type="match status" value="1"/>
</dbReference>
<dbReference type="SUPFAM" id="SSF53955">
    <property type="entry name" value="Lysozyme-like"/>
    <property type="match status" value="1"/>
</dbReference>
<keyword evidence="10" id="KW-0645">Protease</keyword>
<evidence type="ECO:0000256" key="8">
    <source>
        <dbReference type="ARBA" id="ARBA00022519"/>
    </source>
</evidence>
<evidence type="ECO:0000256" key="23">
    <source>
        <dbReference type="ARBA" id="ARBA00034000"/>
    </source>
</evidence>
<evidence type="ECO:0000256" key="1">
    <source>
        <dbReference type="ARBA" id="ARBA00004249"/>
    </source>
</evidence>
<keyword evidence="20" id="KW-0046">Antibiotic resistance</keyword>
<proteinExistence type="inferred from homology"/>
<evidence type="ECO:0000256" key="24">
    <source>
        <dbReference type="ARBA" id="ARBA00044770"/>
    </source>
</evidence>
<dbReference type="InterPro" id="IPR023346">
    <property type="entry name" value="Lysozyme-like_dom_sf"/>
</dbReference>
<evidence type="ECO:0000256" key="17">
    <source>
        <dbReference type="ARBA" id="ARBA00022984"/>
    </source>
</evidence>
<evidence type="ECO:0000313" key="29">
    <source>
        <dbReference type="EMBL" id="MDC8759563.1"/>
    </source>
</evidence>
<keyword evidence="12" id="KW-0808">Transferase</keyword>
<keyword evidence="19" id="KW-0472">Membrane</keyword>
<dbReference type="EC" id="3.4.16.4" evidence="5"/>
<organism evidence="29 30">
    <name type="scientific">Janthinobacterium fluminis</name>
    <dbReference type="NCBI Taxonomy" id="2987524"/>
    <lineage>
        <taxon>Bacteria</taxon>
        <taxon>Pseudomonadati</taxon>
        <taxon>Pseudomonadota</taxon>
        <taxon>Betaproteobacteria</taxon>
        <taxon>Burkholderiales</taxon>
        <taxon>Oxalobacteraceae</taxon>
        <taxon>Janthinobacterium</taxon>
    </lineage>
</organism>
<evidence type="ECO:0000256" key="4">
    <source>
        <dbReference type="ARBA" id="ARBA00007739"/>
    </source>
</evidence>
<evidence type="ECO:0000256" key="13">
    <source>
        <dbReference type="ARBA" id="ARBA00022692"/>
    </source>
</evidence>
<keyword evidence="22" id="KW-0961">Cell wall biogenesis/degradation</keyword>
<accession>A0ABT5K3K0</accession>
<protein>
    <recommendedName>
        <fullName evidence="6">Penicillin-binding protein 1A</fullName>
        <ecNumber evidence="24">2.4.99.28</ecNumber>
        <ecNumber evidence="5">3.4.16.4</ecNumber>
    </recommendedName>
</protein>
<feature type="domain" description="Glycosyl transferase family 51" evidence="27">
    <location>
        <begin position="68"/>
        <end position="242"/>
    </location>
</feature>
<keyword evidence="11" id="KW-0328">Glycosyltransferase</keyword>
<keyword evidence="17" id="KW-0573">Peptidoglycan synthesis</keyword>
<keyword evidence="13" id="KW-0812">Transmembrane</keyword>
<feature type="domain" description="Penicillin-binding protein transpeptidase" evidence="26">
    <location>
        <begin position="434"/>
        <end position="708"/>
    </location>
</feature>
<keyword evidence="7" id="KW-1003">Cell membrane</keyword>
<dbReference type="InterPro" id="IPR050396">
    <property type="entry name" value="Glycosyltr_51/Transpeptidase"/>
</dbReference>
<dbReference type="InterPro" id="IPR036950">
    <property type="entry name" value="PBP_transglycosylase"/>
</dbReference>
<keyword evidence="15" id="KW-0133">Cell shape</keyword>
<evidence type="ECO:0000256" key="14">
    <source>
        <dbReference type="ARBA" id="ARBA00022801"/>
    </source>
</evidence>
<dbReference type="InterPro" id="IPR001460">
    <property type="entry name" value="PCN-bd_Tpept"/>
</dbReference>
<evidence type="ECO:0000256" key="6">
    <source>
        <dbReference type="ARBA" id="ARBA00018638"/>
    </source>
</evidence>
<keyword evidence="30" id="KW-1185">Reference proteome</keyword>
<evidence type="ECO:0000256" key="21">
    <source>
        <dbReference type="ARBA" id="ARBA00023268"/>
    </source>
</evidence>
<dbReference type="EC" id="2.4.99.28" evidence="24"/>
<dbReference type="NCBIfam" id="TIGR02074">
    <property type="entry name" value="PBP_1a_fam"/>
    <property type="match status" value="1"/>
</dbReference>
<dbReference type="Pfam" id="PF17092">
    <property type="entry name" value="PCB_OB"/>
    <property type="match status" value="1"/>
</dbReference>
<dbReference type="Pfam" id="PF00905">
    <property type="entry name" value="Transpeptidase"/>
    <property type="match status" value="1"/>
</dbReference>
<comment type="pathway">
    <text evidence="2">Cell wall biogenesis; peptidoglycan biosynthesis.</text>
</comment>
<keyword evidence="21" id="KW-0511">Multifunctional enzyme</keyword>
<sequence>MKQEQKGAPQSRLARRLKFALGLALGLALAAALALAYWVRQTWQQLPAVDSLAQYQPAQPLRIYSAEGTLLAEYGEERREFLPIARIPLLMRQALLAIEDARFYEHGAVDFTGLLRAALANLVTGHHAQGASTITMQVARDFFLTRDKTLQRKLTEILLSYKLEQHYGKDKLLELYMNQIYLGERAYGFSAASNIYFDKPLEELSVAEAAMLAGLPKAPSAYNPVANPLRAQLRQQYILQRMLALGYITQPVYDKAVTEKLVLGSSRHPSVRAAAYTVEEVRQLVMLSYPDTAYTSGLDVTTIRMAPQLAADKYLRAGLLDAQGRRGYRGPEAALALPAGGVAAQARKLLSPYPDSGELRAAVVSAVGPKHIDAVLRDGAPIRIERVDPRIAANLDKLPASGRRAIAAGSVVRAYQDGGQRWMLGQLPEMEGALISLDAKSGDILAVAGGFDFSRNHYNHAMQAYRQPGSSFKPFVYSAALEKGYFPGTYVDDTQRLLRPSETGARPWRPRNYGNNYEGFITVRRGLMRSKNIVAVSLMQAAGAGYVQQFSTRFGFEAGRNPASLPLALGAGAVTPLQLAQSYAAFANGGYRLAPKLIKEIRDRSGKLLYRDAPAKDGGQRIISARNAYVMNSMLKDVVKGGTGRGALALGRADAAGKTGTSNEAYDAWFAGYSSGVVSVVWLGYDQPKTLGAATGGSLALPIWSRYMQVAVGERTEQDIAEPEGLAMADGDFVYAEYLEHDCLDDGNAFIQSSLKCGAAPAEAVQQEPNGDAQERERILQLFSPEE</sequence>
<evidence type="ECO:0000256" key="3">
    <source>
        <dbReference type="ARBA" id="ARBA00007090"/>
    </source>
</evidence>
<evidence type="ECO:0000256" key="9">
    <source>
        <dbReference type="ARBA" id="ARBA00022645"/>
    </source>
</evidence>
<dbReference type="Gene3D" id="1.10.3810.10">
    <property type="entry name" value="Biosynthetic peptidoglycan transglycosylase-like"/>
    <property type="match status" value="1"/>
</dbReference>
<evidence type="ECO:0000256" key="18">
    <source>
        <dbReference type="ARBA" id="ARBA00022989"/>
    </source>
</evidence>
<evidence type="ECO:0000256" key="20">
    <source>
        <dbReference type="ARBA" id="ARBA00023251"/>
    </source>
</evidence>